<dbReference type="Gene3D" id="3.30.2070.10">
    <property type="entry name" value="Formate dehydrogenase/DMSO reductase"/>
    <property type="match status" value="1"/>
</dbReference>
<evidence type="ECO:0000313" key="6">
    <source>
        <dbReference type="EMBL" id="OLP43760.1"/>
    </source>
</evidence>
<dbReference type="GO" id="GO:0043546">
    <property type="term" value="F:molybdopterin cofactor binding"/>
    <property type="evidence" value="ECO:0007669"/>
    <property type="project" value="InterPro"/>
</dbReference>
<dbReference type="GO" id="GO:0051536">
    <property type="term" value="F:iron-sulfur cluster binding"/>
    <property type="evidence" value="ECO:0007669"/>
    <property type="project" value="UniProtKB-KW"/>
</dbReference>
<gene>
    <name evidence="6" type="ORF">BJF95_19715</name>
</gene>
<dbReference type="PROSITE" id="PS51669">
    <property type="entry name" value="4FE4S_MOW_BIS_MGD"/>
    <property type="match status" value="1"/>
</dbReference>
<protein>
    <submittedName>
        <fullName evidence="6">Dehydrogenase</fullName>
    </submittedName>
</protein>
<dbReference type="EMBL" id="MKIM01000028">
    <property type="protein sequence ID" value="OLP43760.1"/>
    <property type="molecule type" value="Genomic_DNA"/>
</dbReference>
<keyword evidence="7" id="KW-1185">Reference proteome</keyword>
<dbReference type="Gene3D" id="2.40.40.20">
    <property type="match status" value="1"/>
</dbReference>
<name>A0A1Q8ZPC3_9HYPH</name>
<feature type="domain" description="4Fe-4S Mo/W bis-MGD-type" evidence="5">
    <location>
        <begin position="10"/>
        <end position="68"/>
    </location>
</feature>
<keyword evidence="3" id="KW-0408">Iron</keyword>
<proteinExistence type="inferred from homology"/>
<organism evidence="6 7">
    <name type="scientific">Rhizobium oryziradicis</name>
    <dbReference type="NCBI Taxonomy" id="1867956"/>
    <lineage>
        <taxon>Bacteria</taxon>
        <taxon>Pseudomonadati</taxon>
        <taxon>Pseudomonadota</taxon>
        <taxon>Alphaproteobacteria</taxon>
        <taxon>Hyphomicrobiales</taxon>
        <taxon>Rhizobiaceae</taxon>
        <taxon>Rhizobium/Agrobacterium group</taxon>
        <taxon>Rhizobium</taxon>
    </lineage>
</organism>
<dbReference type="InterPro" id="IPR050612">
    <property type="entry name" value="Prok_Mopterin_Oxidored"/>
</dbReference>
<evidence type="ECO:0000256" key="4">
    <source>
        <dbReference type="ARBA" id="ARBA00023014"/>
    </source>
</evidence>
<dbReference type="OrthoDB" id="9759518at2"/>
<evidence type="ECO:0000256" key="1">
    <source>
        <dbReference type="ARBA" id="ARBA00010312"/>
    </source>
</evidence>
<dbReference type="InterPro" id="IPR006963">
    <property type="entry name" value="Mopterin_OxRdtase_4Fe-4S_dom"/>
</dbReference>
<dbReference type="InterPro" id="IPR037920">
    <property type="entry name" value="YoaE_C"/>
</dbReference>
<evidence type="ECO:0000256" key="3">
    <source>
        <dbReference type="ARBA" id="ARBA00023004"/>
    </source>
</evidence>
<dbReference type="SUPFAM" id="SSF53706">
    <property type="entry name" value="Formate dehydrogenase/DMSO reductase, domains 1-3"/>
    <property type="match status" value="1"/>
</dbReference>
<dbReference type="CDD" id="cd02786">
    <property type="entry name" value="MopB_CT_3"/>
    <property type="match status" value="1"/>
</dbReference>
<dbReference type="InterPro" id="IPR006657">
    <property type="entry name" value="MoPterin_dinucl-bd_dom"/>
</dbReference>
<comment type="caution">
    <text evidence="6">The sequence shown here is derived from an EMBL/GenBank/DDBJ whole genome shotgun (WGS) entry which is preliminary data.</text>
</comment>
<dbReference type="AlphaFoldDB" id="A0A1Q8ZPC3"/>
<dbReference type="InterPro" id="IPR009010">
    <property type="entry name" value="Asp_de-COase-like_dom_sf"/>
</dbReference>
<dbReference type="Pfam" id="PF01568">
    <property type="entry name" value="Molydop_binding"/>
    <property type="match status" value="1"/>
</dbReference>
<dbReference type="STRING" id="1867956.BJF95_19715"/>
<dbReference type="Pfam" id="PF00384">
    <property type="entry name" value="Molybdopterin"/>
    <property type="match status" value="1"/>
</dbReference>
<keyword evidence="2" id="KW-0479">Metal-binding</keyword>
<dbReference type="CDD" id="cd02766">
    <property type="entry name" value="MopB_3"/>
    <property type="match status" value="1"/>
</dbReference>
<reference evidence="6 7" key="1">
    <citation type="submission" date="2016-09" db="EMBL/GenBank/DDBJ databases">
        <title>Rhizobium oryziradicis sp. nov., isolated from the root of rice.</title>
        <authorList>
            <person name="Zhao J."/>
            <person name="Zhang X."/>
        </authorList>
    </citation>
    <scope>NUCLEOTIDE SEQUENCE [LARGE SCALE GENOMIC DNA]</scope>
    <source>
        <strain evidence="6 7">N19</strain>
    </source>
</reference>
<dbReference type="Gene3D" id="3.40.228.10">
    <property type="entry name" value="Dimethylsulfoxide Reductase, domain 2"/>
    <property type="match status" value="1"/>
</dbReference>
<evidence type="ECO:0000256" key="2">
    <source>
        <dbReference type="ARBA" id="ARBA00022723"/>
    </source>
</evidence>
<evidence type="ECO:0000259" key="5">
    <source>
        <dbReference type="PROSITE" id="PS51669"/>
    </source>
</evidence>
<dbReference type="SUPFAM" id="SSF50692">
    <property type="entry name" value="ADC-like"/>
    <property type="match status" value="1"/>
</dbReference>
<dbReference type="GO" id="GO:0016491">
    <property type="term" value="F:oxidoreductase activity"/>
    <property type="evidence" value="ECO:0007669"/>
    <property type="project" value="InterPro"/>
</dbReference>
<evidence type="ECO:0000313" key="7">
    <source>
        <dbReference type="Proteomes" id="UP000186894"/>
    </source>
</evidence>
<dbReference type="Pfam" id="PF04879">
    <property type="entry name" value="Molybdop_Fe4S4"/>
    <property type="match status" value="1"/>
</dbReference>
<sequence>MNIASPIQKRSLGHTACPHDCPSTCALEVDLTEDGRIGRVRGAKDNSYTAGVICAKVARYSERLYHPDRLLTPKRRAGAKGAGQWQEIAWDDALDEIANAFIKAEQVYGSEAVWPYFYAGTMGQVQRDSIERLRHAKKYSGFFGSICTNLAWTGYVLGTGTLRGPDPREMALSDCVVIWGTNAVATQVNVMTHAVAAKKNRGAKIVVIDIYDNPTMKQADMALILRPGTDAALACATMHIAFRDGTADRAYMAKFADDPAGLEAHLKDKTPEWAAKITGLSVDEIEAFAKLVGETKKSYFRLGYGFTRSRNGAVSMHAALSLATVLGSWQYEGGGAFHSNSDIFKFNKSELMGTAYVDSDIRMLDQSQIGRVLTGDAEALRHGGPVMAMLIQNTNPVNVAPEQRLVKQGFLRDDLFVAVHEHFMTETAELADIVLPATMFVEHDDIYRGGGQSHILLGPKLVEPPSTVRTNLFVIEELAKRLGVADHAGFGLSEREHIDRMMAASGKPDFAFFETEKWLDCQPPFEEAHYLNGFAHPDGKFRFKPDWEGTPAPNKPPAVLGSFGPVAQLPVFPDQVDLIEVADAEHPFRLATSPARNFLNSTFAETKTSRDKEGRPEVMINPADAERLMIAQGDVVQIGNGRGALRIHARVTDAVKPGVLVAEGLWPNKAHLDGEGINVLTGADAPAPHGGAAFHDNKVWLRVATA</sequence>
<dbReference type="PANTHER" id="PTHR43742:SF6">
    <property type="entry name" value="OXIDOREDUCTASE YYAE-RELATED"/>
    <property type="match status" value="1"/>
</dbReference>
<comment type="similarity">
    <text evidence="1">Belongs to the prokaryotic molybdopterin-containing oxidoreductase family.</text>
</comment>
<dbReference type="GO" id="GO:0046872">
    <property type="term" value="F:metal ion binding"/>
    <property type="evidence" value="ECO:0007669"/>
    <property type="project" value="UniProtKB-KW"/>
</dbReference>
<dbReference type="SMART" id="SM00926">
    <property type="entry name" value="Molybdop_Fe4S4"/>
    <property type="match status" value="1"/>
</dbReference>
<dbReference type="Gene3D" id="3.40.50.740">
    <property type="match status" value="1"/>
</dbReference>
<dbReference type="InterPro" id="IPR006656">
    <property type="entry name" value="Mopterin_OxRdtase"/>
</dbReference>
<keyword evidence="4" id="KW-0411">Iron-sulfur</keyword>
<dbReference type="Gene3D" id="2.20.25.90">
    <property type="entry name" value="ADC-like domains"/>
    <property type="match status" value="1"/>
</dbReference>
<dbReference type="PANTHER" id="PTHR43742">
    <property type="entry name" value="TRIMETHYLAMINE-N-OXIDE REDUCTASE"/>
    <property type="match status" value="1"/>
</dbReference>
<dbReference type="Proteomes" id="UP000186894">
    <property type="component" value="Unassembled WGS sequence"/>
</dbReference>
<accession>A0A1Q8ZPC3</accession>